<comment type="subcellular location">
    <subcellularLocation>
        <location evidence="1">Membrane</location>
        <topology evidence="1">Multi-pass membrane protein</topology>
    </subcellularLocation>
</comment>
<comment type="caution">
    <text evidence="8">The sequence shown here is derived from an EMBL/GenBank/DDBJ whole genome shotgun (WGS) entry which is preliminary data.</text>
</comment>
<dbReference type="InterPro" id="IPR004254">
    <property type="entry name" value="AdipoR/HlyIII-related"/>
</dbReference>
<dbReference type="Pfam" id="PF03006">
    <property type="entry name" value="HlyIII"/>
    <property type="match status" value="1"/>
</dbReference>
<dbReference type="Proteomes" id="UP000271974">
    <property type="component" value="Unassembled WGS sequence"/>
</dbReference>
<feature type="binding site" evidence="6">
    <location>
        <position position="287"/>
    </location>
    <ligand>
        <name>Zn(2+)</name>
        <dbReference type="ChEBI" id="CHEBI:29105"/>
    </ligand>
</feature>
<proteinExistence type="inferred from homology"/>
<dbReference type="GO" id="GO:0005496">
    <property type="term" value="F:steroid binding"/>
    <property type="evidence" value="ECO:0007669"/>
    <property type="project" value="TreeGrafter"/>
</dbReference>
<feature type="transmembrane region" description="Helical" evidence="7">
    <location>
        <begin position="139"/>
        <end position="167"/>
    </location>
</feature>
<feature type="transmembrane region" description="Helical" evidence="7">
    <location>
        <begin position="322"/>
        <end position="342"/>
    </location>
</feature>
<keyword evidence="6" id="KW-0479">Metal-binding</keyword>
<comment type="similarity">
    <text evidence="2">Belongs to the ADIPOR family.</text>
</comment>
<dbReference type="GO" id="GO:0003707">
    <property type="term" value="F:nuclear steroid receptor activity"/>
    <property type="evidence" value="ECO:0007669"/>
    <property type="project" value="TreeGrafter"/>
</dbReference>
<dbReference type="AlphaFoldDB" id="A0A433SK17"/>
<keyword evidence="4 7" id="KW-1133">Transmembrane helix</keyword>
<sequence length="388" mass="44080">MVYISKMVSPPSHVQIVLTELVTRCDFGTYSSSMDCQMLNVEEVPEMFKEPYIYSGYRQVDKPWSYYFRSMFMLHNESMNVWTHCLGFFSVLYSFVVYLGDLNMQTDDHASCVIIFGVCCLANLALSATAHLFHSKSPWHHFAFLFLDYMGVSFVIFGSGVISMFVCSSKAFHDQFSSWFLPVEVFSSWLAFFACVYAKVTLTHNNSQRKAVLLAGVVSQAVIIALPTAWRLVECALQPACEIQHVSHLVLVFFMLIMCGVMFGCHMPESLWPGHFDILGHGHQWFHVTAVLTMMTQAWAINRDLRLDQRVKQLTQPGTGEILAYLALLVALESATVAYYLWSIPRTCTPSEAPCQSARYDETEEGDTDDLLFKRIHQVEVGKLHGKK</sequence>
<dbReference type="GO" id="GO:0046872">
    <property type="term" value="F:metal ion binding"/>
    <property type="evidence" value="ECO:0007669"/>
    <property type="project" value="UniProtKB-KW"/>
</dbReference>
<evidence type="ECO:0000256" key="2">
    <source>
        <dbReference type="ARBA" id="ARBA00007018"/>
    </source>
</evidence>
<dbReference type="PANTHER" id="PTHR20855:SF92">
    <property type="entry name" value="PROGESTIN AND ADIPOQ RECEPTOR FAMILY MEMBER 3-LIKE"/>
    <property type="match status" value="1"/>
</dbReference>
<name>A0A433SK17_ELYCH</name>
<keyword evidence="6" id="KW-0862">Zinc</keyword>
<feature type="transmembrane region" description="Helical" evidence="7">
    <location>
        <begin position="81"/>
        <end position="100"/>
    </location>
</feature>
<dbReference type="OrthoDB" id="535992at2759"/>
<evidence type="ECO:0000313" key="9">
    <source>
        <dbReference type="Proteomes" id="UP000271974"/>
    </source>
</evidence>
<accession>A0A433SK17</accession>
<feature type="transmembrane region" description="Helical" evidence="7">
    <location>
        <begin position="112"/>
        <end position="133"/>
    </location>
</feature>
<feature type="transmembrane region" description="Helical" evidence="7">
    <location>
        <begin position="179"/>
        <end position="200"/>
    </location>
</feature>
<dbReference type="GO" id="GO:0005886">
    <property type="term" value="C:plasma membrane"/>
    <property type="evidence" value="ECO:0007669"/>
    <property type="project" value="TreeGrafter"/>
</dbReference>
<organism evidence="8 9">
    <name type="scientific">Elysia chlorotica</name>
    <name type="common">Eastern emerald elysia</name>
    <name type="synonym">Sea slug</name>
    <dbReference type="NCBI Taxonomy" id="188477"/>
    <lineage>
        <taxon>Eukaryota</taxon>
        <taxon>Metazoa</taxon>
        <taxon>Spiralia</taxon>
        <taxon>Lophotrochozoa</taxon>
        <taxon>Mollusca</taxon>
        <taxon>Gastropoda</taxon>
        <taxon>Heterobranchia</taxon>
        <taxon>Euthyneura</taxon>
        <taxon>Panpulmonata</taxon>
        <taxon>Sacoglossa</taxon>
        <taxon>Placobranchoidea</taxon>
        <taxon>Plakobranchidae</taxon>
        <taxon>Elysia</taxon>
    </lineage>
</organism>
<keyword evidence="9" id="KW-1185">Reference proteome</keyword>
<evidence type="ECO:0000256" key="6">
    <source>
        <dbReference type="PIRSR" id="PIRSR604254-1"/>
    </source>
</evidence>
<evidence type="ECO:0000313" key="8">
    <source>
        <dbReference type="EMBL" id="RUS69453.1"/>
    </source>
</evidence>
<feature type="transmembrane region" description="Helical" evidence="7">
    <location>
        <begin position="212"/>
        <end position="233"/>
    </location>
</feature>
<feature type="transmembrane region" description="Helical" evidence="7">
    <location>
        <begin position="245"/>
        <end position="264"/>
    </location>
</feature>
<feature type="transmembrane region" description="Helical" evidence="7">
    <location>
        <begin position="284"/>
        <end position="301"/>
    </location>
</feature>
<reference evidence="8 9" key="1">
    <citation type="submission" date="2019-01" db="EMBL/GenBank/DDBJ databases">
        <title>A draft genome assembly of the solar-powered sea slug Elysia chlorotica.</title>
        <authorList>
            <person name="Cai H."/>
            <person name="Li Q."/>
            <person name="Fang X."/>
            <person name="Li J."/>
            <person name="Curtis N.E."/>
            <person name="Altenburger A."/>
            <person name="Shibata T."/>
            <person name="Feng M."/>
            <person name="Maeda T."/>
            <person name="Schwartz J.A."/>
            <person name="Shigenobu S."/>
            <person name="Lundholm N."/>
            <person name="Nishiyama T."/>
            <person name="Yang H."/>
            <person name="Hasebe M."/>
            <person name="Li S."/>
            <person name="Pierce S.K."/>
            <person name="Wang J."/>
        </authorList>
    </citation>
    <scope>NUCLEOTIDE SEQUENCE [LARGE SCALE GENOMIC DNA]</scope>
    <source>
        <strain evidence="8">EC2010</strain>
        <tissue evidence="8">Whole organism of an adult</tissue>
    </source>
</reference>
<evidence type="ECO:0000256" key="7">
    <source>
        <dbReference type="SAM" id="Phobius"/>
    </source>
</evidence>
<evidence type="ECO:0000256" key="3">
    <source>
        <dbReference type="ARBA" id="ARBA00022692"/>
    </source>
</evidence>
<feature type="non-terminal residue" evidence="8">
    <location>
        <position position="388"/>
    </location>
</feature>
<feature type="binding site" evidence="6">
    <location>
        <position position="131"/>
    </location>
    <ligand>
        <name>Zn(2+)</name>
        <dbReference type="ChEBI" id="CHEBI:29105"/>
    </ligand>
</feature>
<keyword evidence="5 7" id="KW-0472">Membrane</keyword>
<dbReference type="STRING" id="188477.A0A433SK17"/>
<evidence type="ECO:0000256" key="5">
    <source>
        <dbReference type="ARBA" id="ARBA00023136"/>
    </source>
</evidence>
<protein>
    <submittedName>
        <fullName evidence="8">Uncharacterized protein</fullName>
    </submittedName>
</protein>
<dbReference type="EMBL" id="RQTK01001676">
    <property type="protein sequence ID" value="RUS69453.1"/>
    <property type="molecule type" value="Genomic_DNA"/>
</dbReference>
<evidence type="ECO:0000256" key="4">
    <source>
        <dbReference type="ARBA" id="ARBA00022989"/>
    </source>
</evidence>
<dbReference type="PANTHER" id="PTHR20855">
    <property type="entry name" value="ADIPOR/PROGESTIN RECEPTOR-RELATED"/>
    <property type="match status" value="1"/>
</dbReference>
<gene>
    <name evidence="8" type="ORF">EGW08_022787</name>
</gene>
<evidence type="ECO:0000256" key="1">
    <source>
        <dbReference type="ARBA" id="ARBA00004141"/>
    </source>
</evidence>
<feature type="binding site" evidence="6">
    <location>
        <position position="283"/>
    </location>
    <ligand>
        <name>Zn(2+)</name>
        <dbReference type="ChEBI" id="CHEBI:29105"/>
    </ligand>
</feature>
<keyword evidence="3 7" id="KW-0812">Transmembrane</keyword>